<dbReference type="EMBL" id="CP009621">
    <property type="protein sequence ID" value="AKD02706.1"/>
    <property type="molecule type" value="Genomic_DNA"/>
</dbReference>
<organism evidence="1 2">
    <name type="scientific">Pontibacter korlensis</name>
    <dbReference type="NCBI Taxonomy" id="400092"/>
    <lineage>
        <taxon>Bacteria</taxon>
        <taxon>Pseudomonadati</taxon>
        <taxon>Bacteroidota</taxon>
        <taxon>Cytophagia</taxon>
        <taxon>Cytophagales</taxon>
        <taxon>Hymenobacteraceae</taxon>
        <taxon>Pontibacter</taxon>
    </lineage>
</organism>
<name>A0A0E3UWI2_9BACT</name>
<dbReference type="HOGENOM" id="CLU_2956660_0_0_10"/>
<proteinExistence type="predicted"/>
<dbReference type="PATRIC" id="fig|400092.3.peg.1259"/>
<dbReference type="RefSeq" id="WP_046309636.1">
    <property type="nucleotide sequence ID" value="NZ_CBCSCY010000001.1"/>
</dbReference>
<sequence>MKTAALIFAILVSLYIACKDFLQEAKPKFETPSLVAARQQWLATATTPVIASAYTQIVG</sequence>
<dbReference type="Proteomes" id="UP000033109">
    <property type="component" value="Chromosome"/>
</dbReference>
<evidence type="ECO:0000313" key="2">
    <source>
        <dbReference type="Proteomes" id="UP000033109"/>
    </source>
</evidence>
<reference evidence="1 2" key="1">
    <citation type="journal article" date="2015" name="Sci. Rep.">
        <title>Unraveling adaptation of Pontibacter korlensis to radiation and infertility in desert through complete genome and comparative transcriptomic analysis.</title>
        <authorList>
            <person name="Dai J."/>
            <person name="Dai W."/>
            <person name="Qiu C."/>
            <person name="Yang Z."/>
            <person name="Zhang Y."/>
            <person name="Zhou M."/>
            <person name="Zhang L."/>
            <person name="Fang C."/>
            <person name="Gao Q."/>
            <person name="Yang Q."/>
            <person name="Li X."/>
            <person name="Wang Z."/>
            <person name="Wang Z."/>
            <person name="Jia Z."/>
            <person name="Chen X."/>
        </authorList>
    </citation>
    <scope>NUCLEOTIDE SEQUENCE [LARGE SCALE GENOMIC DNA]</scope>
    <source>
        <strain evidence="1 2">X14-1T</strain>
    </source>
</reference>
<keyword evidence="2" id="KW-1185">Reference proteome</keyword>
<dbReference type="KEGG" id="pko:PKOR_05675"/>
<accession>A0A0E3UWI2</accession>
<evidence type="ECO:0000313" key="1">
    <source>
        <dbReference type="EMBL" id="AKD02706.1"/>
    </source>
</evidence>
<gene>
    <name evidence="1" type="ORF">PKOR_05675</name>
</gene>
<dbReference type="AlphaFoldDB" id="A0A0E3UWI2"/>
<protein>
    <submittedName>
        <fullName evidence="1">Uncharacterized protein</fullName>
    </submittedName>
</protein>